<organism evidence="5 6">
    <name type="scientific">Eleusine coracana subsp. coracana</name>
    <dbReference type="NCBI Taxonomy" id="191504"/>
    <lineage>
        <taxon>Eukaryota</taxon>
        <taxon>Viridiplantae</taxon>
        <taxon>Streptophyta</taxon>
        <taxon>Embryophyta</taxon>
        <taxon>Tracheophyta</taxon>
        <taxon>Spermatophyta</taxon>
        <taxon>Magnoliopsida</taxon>
        <taxon>Liliopsida</taxon>
        <taxon>Poales</taxon>
        <taxon>Poaceae</taxon>
        <taxon>PACMAD clade</taxon>
        <taxon>Chloridoideae</taxon>
        <taxon>Cynodonteae</taxon>
        <taxon>Eleusininae</taxon>
        <taxon>Eleusine</taxon>
    </lineage>
</organism>
<keyword evidence="4" id="KW-0012">Acyltransferase</keyword>
<dbReference type="GO" id="GO:0004402">
    <property type="term" value="F:histone acetyltransferase activity"/>
    <property type="evidence" value="ECO:0007669"/>
    <property type="project" value="TreeGrafter"/>
</dbReference>
<dbReference type="EC" id="2.3.1.48" evidence="1"/>
<dbReference type="AlphaFoldDB" id="A0AAV5BJK6"/>
<dbReference type="InterPro" id="IPR016181">
    <property type="entry name" value="Acyl_CoA_acyltransferase"/>
</dbReference>
<dbReference type="Proteomes" id="UP001054889">
    <property type="component" value="Unassembled WGS sequence"/>
</dbReference>
<dbReference type="GO" id="GO:0004596">
    <property type="term" value="F:protein-N-terminal amino-acid acetyltransferase activity"/>
    <property type="evidence" value="ECO:0007669"/>
    <property type="project" value="InterPro"/>
</dbReference>
<proteinExistence type="predicted"/>
<comment type="caution">
    <text evidence="5">The sequence shown here is derived from an EMBL/GenBank/DDBJ whole genome shotgun (WGS) entry which is preliminary data.</text>
</comment>
<reference evidence="5" key="2">
    <citation type="submission" date="2021-12" db="EMBL/GenBank/DDBJ databases">
        <title>Resequencing data analysis of finger millet.</title>
        <authorList>
            <person name="Hatakeyama M."/>
            <person name="Aluri S."/>
            <person name="Balachadran M.T."/>
            <person name="Sivarajan S.R."/>
            <person name="Poveda L."/>
            <person name="Shimizu-Inatsugi R."/>
            <person name="Schlapbach R."/>
            <person name="Sreeman S.M."/>
            <person name="Shimizu K.K."/>
        </authorList>
    </citation>
    <scope>NUCLEOTIDE SEQUENCE</scope>
</reference>
<reference evidence="5" key="1">
    <citation type="journal article" date="2018" name="DNA Res.">
        <title>Multiple hybrid de novo genome assembly of finger millet, an orphan allotetraploid crop.</title>
        <authorList>
            <person name="Hatakeyama M."/>
            <person name="Aluri S."/>
            <person name="Balachadran M.T."/>
            <person name="Sivarajan S.R."/>
            <person name="Patrignani A."/>
            <person name="Gruter S."/>
            <person name="Poveda L."/>
            <person name="Shimizu-Inatsugi R."/>
            <person name="Baeten J."/>
            <person name="Francoijs K.J."/>
            <person name="Nataraja K.N."/>
            <person name="Reddy Y.A.N."/>
            <person name="Phadnis S."/>
            <person name="Ravikumar R.L."/>
            <person name="Schlapbach R."/>
            <person name="Sreeman S.M."/>
            <person name="Shimizu K.K."/>
        </authorList>
    </citation>
    <scope>NUCLEOTIDE SEQUENCE</scope>
</reference>
<sequence>MLDPRSEIYPTIEYRPIQPSDLDALEKIHLALFPIRYEREFFLNVVNGHGIVSWGAVDTSRSDEGRGEIIGFVTTRMIAAKDSEHLRWFKREIVTSFVVDFRAFVKMLVAKFWSNEESCHPRWSRCKESTTLLTPQSNKRIISGDDGRCHV</sequence>
<dbReference type="SUPFAM" id="SSF55729">
    <property type="entry name" value="Acyl-CoA N-acyltransferases (Nat)"/>
    <property type="match status" value="1"/>
</dbReference>
<keyword evidence="3" id="KW-0156">Chromatin regulator</keyword>
<dbReference type="GO" id="GO:0000139">
    <property type="term" value="C:Golgi membrane"/>
    <property type="evidence" value="ECO:0007669"/>
    <property type="project" value="TreeGrafter"/>
</dbReference>
<accession>A0AAV5BJK6</accession>
<gene>
    <name evidence="5" type="primary">ga02369</name>
    <name evidence="5" type="ORF">PR202_ga02369</name>
</gene>
<evidence type="ECO:0000313" key="5">
    <source>
        <dbReference type="EMBL" id="GJM86503.1"/>
    </source>
</evidence>
<name>A0AAV5BJK6_ELECO</name>
<evidence type="ECO:0000256" key="4">
    <source>
        <dbReference type="ARBA" id="ARBA00023315"/>
    </source>
</evidence>
<dbReference type="EMBL" id="BQKI01000001">
    <property type="protein sequence ID" value="GJM86503.1"/>
    <property type="molecule type" value="Genomic_DNA"/>
</dbReference>
<evidence type="ECO:0000256" key="2">
    <source>
        <dbReference type="ARBA" id="ARBA00022679"/>
    </source>
</evidence>
<protein>
    <recommendedName>
        <fullName evidence="1">histone acetyltransferase</fullName>
        <ecNumber evidence="1">2.3.1.48</ecNumber>
    </recommendedName>
</protein>
<evidence type="ECO:0000256" key="3">
    <source>
        <dbReference type="ARBA" id="ARBA00022853"/>
    </source>
</evidence>
<keyword evidence="2" id="KW-0808">Transferase</keyword>
<keyword evidence="6" id="KW-1185">Reference proteome</keyword>
<dbReference type="PANTHER" id="PTHR14744">
    <property type="entry name" value="N-ALPHA-ACETYLTRANSFERASE 60"/>
    <property type="match status" value="1"/>
</dbReference>
<dbReference type="InterPro" id="IPR045141">
    <property type="entry name" value="NAA60-like"/>
</dbReference>
<evidence type="ECO:0000313" key="6">
    <source>
        <dbReference type="Proteomes" id="UP001054889"/>
    </source>
</evidence>
<evidence type="ECO:0000256" key="1">
    <source>
        <dbReference type="ARBA" id="ARBA00013184"/>
    </source>
</evidence>
<dbReference type="PANTHER" id="PTHR14744:SF15">
    <property type="entry name" value="N-ALPHA-ACETYLTRANSFERASE 60"/>
    <property type="match status" value="1"/>
</dbReference>
<dbReference type="Gene3D" id="3.40.630.30">
    <property type="match status" value="1"/>
</dbReference>